<reference evidence="2 3" key="1">
    <citation type="journal article" date="2019" name="Fungal Biol. Biotechnol.">
        <title>Draft genome sequence of fastidious pathogen Ceratobasidium theobromae, which causes vascular-streak dieback in Theobroma cacao.</title>
        <authorList>
            <person name="Ali S.S."/>
            <person name="Asman A."/>
            <person name="Shao J."/>
            <person name="Firmansyah A.P."/>
            <person name="Susilo A.W."/>
            <person name="Rosmana A."/>
            <person name="McMahon P."/>
            <person name="Junaid M."/>
            <person name="Guest D."/>
            <person name="Kheng T.Y."/>
            <person name="Meinhardt L.W."/>
            <person name="Bailey B.A."/>
        </authorList>
    </citation>
    <scope>NUCLEOTIDE SEQUENCE [LARGE SCALE GENOMIC DNA]</scope>
    <source>
        <strain evidence="2 3">CT2</strain>
    </source>
</reference>
<evidence type="ECO:0000313" key="3">
    <source>
        <dbReference type="Proteomes" id="UP000383932"/>
    </source>
</evidence>
<feature type="compositionally biased region" description="Basic and acidic residues" evidence="1">
    <location>
        <begin position="63"/>
        <end position="72"/>
    </location>
</feature>
<accession>A0A5N5Q6L2</accession>
<feature type="compositionally biased region" description="Low complexity" evidence="1">
    <location>
        <begin position="10"/>
        <end position="20"/>
    </location>
</feature>
<organism evidence="2 3">
    <name type="scientific">Ceratobasidium theobromae</name>
    <dbReference type="NCBI Taxonomy" id="1582974"/>
    <lineage>
        <taxon>Eukaryota</taxon>
        <taxon>Fungi</taxon>
        <taxon>Dikarya</taxon>
        <taxon>Basidiomycota</taxon>
        <taxon>Agaricomycotina</taxon>
        <taxon>Agaricomycetes</taxon>
        <taxon>Cantharellales</taxon>
        <taxon>Ceratobasidiaceae</taxon>
        <taxon>Ceratobasidium</taxon>
    </lineage>
</organism>
<feature type="region of interest" description="Disordered" evidence="1">
    <location>
        <begin position="48"/>
        <end position="78"/>
    </location>
</feature>
<protein>
    <submittedName>
        <fullName evidence="2">Uncharacterized protein</fullName>
    </submittedName>
</protein>
<sequence length="202" mass="22972">MPHHAAEQANGNSNNNQGQKLSKRQMRQDIRDLQQWVLQAEEEQQQVQRENQALQAQAGGRGRSLEVEDHEANAAGQKKLSKSEILAWKSKAKIAGGRVVALYEPFLNIDQLAGHLVQIHIDEILDDIKQAKSADNGLGDEHNPAIYWDIPHFHVPGPIDMAREMIYHLPKSPGKIWLEDWFQEKASRITFVWPQRASIHCI</sequence>
<name>A0A5N5Q6L2_9AGAM</name>
<gene>
    <name evidence="2" type="ORF">CTheo_9133</name>
</gene>
<dbReference type="Proteomes" id="UP000383932">
    <property type="component" value="Unassembled WGS sequence"/>
</dbReference>
<feature type="compositionally biased region" description="Low complexity" evidence="1">
    <location>
        <begin position="48"/>
        <end position="57"/>
    </location>
</feature>
<keyword evidence="3" id="KW-1185">Reference proteome</keyword>
<feature type="region of interest" description="Disordered" evidence="1">
    <location>
        <begin position="1"/>
        <end position="27"/>
    </location>
</feature>
<dbReference type="EMBL" id="SSOP01001107">
    <property type="protein sequence ID" value="KAB5587429.1"/>
    <property type="molecule type" value="Genomic_DNA"/>
</dbReference>
<dbReference type="OrthoDB" id="3231188at2759"/>
<comment type="caution">
    <text evidence="2">The sequence shown here is derived from an EMBL/GenBank/DDBJ whole genome shotgun (WGS) entry which is preliminary data.</text>
</comment>
<dbReference type="AlphaFoldDB" id="A0A5N5Q6L2"/>
<evidence type="ECO:0000256" key="1">
    <source>
        <dbReference type="SAM" id="MobiDB-lite"/>
    </source>
</evidence>
<evidence type="ECO:0000313" key="2">
    <source>
        <dbReference type="EMBL" id="KAB5587429.1"/>
    </source>
</evidence>
<proteinExistence type="predicted"/>